<keyword evidence="11" id="KW-1133">Transmembrane helix</keyword>
<dbReference type="OrthoDB" id="103819at2759"/>
<evidence type="ECO:0000256" key="6">
    <source>
        <dbReference type="ARBA" id="ARBA00022448"/>
    </source>
</evidence>
<dbReference type="Pfam" id="PF11597">
    <property type="entry name" value="Med13_N"/>
    <property type="match status" value="1"/>
</dbReference>
<dbReference type="Proteomes" id="UP000326396">
    <property type="component" value="Linkage Group LG3"/>
</dbReference>
<dbReference type="GO" id="GO:0003713">
    <property type="term" value="F:transcription coactivator activity"/>
    <property type="evidence" value="ECO:0007669"/>
    <property type="project" value="TreeGrafter"/>
</dbReference>
<evidence type="ECO:0000256" key="5">
    <source>
        <dbReference type="ARBA" id="ARBA00019618"/>
    </source>
</evidence>
<dbReference type="GO" id="GO:0005743">
    <property type="term" value="C:mitochondrial inner membrane"/>
    <property type="evidence" value="ECO:0007669"/>
    <property type="project" value="UniProtKB-SubCell"/>
</dbReference>
<feature type="region of interest" description="Disordered" evidence="20">
    <location>
        <begin position="688"/>
        <end position="762"/>
    </location>
</feature>
<feature type="domain" description="MID" evidence="23">
    <location>
        <begin position="1400"/>
        <end position="1637"/>
    </location>
</feature>
<evidence type="ECO:0000256" key="16">
    <source>
        <dbReference type="ARBA" id="ARBA00023163"/>
    </source>
</evidence>
<comment type="caution">
    <text evidence="24">The sequence shown here is derived from an EMBL/GenBank/DDBJ whole genome shotgun (WGS) entry which is preliminary data.</text>
</comment>
<evidence type="ECO:0000256" key="11">
    <source>
        <dbReference type="ARBA" id="ARBA00022989"/>
    </source>
</evidence>
<comment type="function">
    <text evidence="19">Component of the Mediator complex, a coactivator involved in regulated transcription of nearly all RNA polymerase II-dependent genes. Mediator functions as a bridge to convey information from gene-specific regulatory proteins to the basal RNA polymerase II transcription machinery. Mediator is recruited to promoters by direct interactions with regulatory proteins and serves as a scaffold for the assembly of a functional preinitiation complex with RNA polymerase II and the general transcription factors.</text>
</comment>
<sequence length="2181" mass="236181">MGEEKPKPIGGAWPTIKPFVNGGASGMLATCVIQPIDMIKVRIQLGQGSAGEVTKTMLKNEGIGAFYKGLSAGLLRQATYTTARLGTFRILTNKALEANDGKPLPLYQKALCGLTAGAIGACVGSPADLALIRMQADATLPAAQRRNYTNAFHALYRITADEGVLALWKGAGPTVVRAMALNMGMLASYDQSVEFFKDNLGFGEAATVLGASSVSGFFAAACSLPFDYVKTQIQKMQPDAEGKYPYTGSMDCAMKTLKAGGPLKFYTGFPVYCVRIAPHVMMTWIFLNQIQKLEKKAGLSKMGNQKKVDYPEIASTGKGSPSQCGGHGFKHCWEQFKGYPCEGTNQGFNPSLKFNQKDTAAQLVVSSHLQLQKDGFLSTWSNSFVGPWDPSQGLHNPDEKIKLWLFIPGRHSSVIDKAKAAVSKLRVFASGVWLAPGDSEEVAAALSQALRNCIERALMGLSYMRFGDVFSRYHPSSQGEELFRRGQPVLEFIFTATEEGVFVHVIISAKHVRALSNSDMETILKRTSGHSSVRLPVIVSPHGMRGRITGICPGDLVKQLYFSSGKLKSTNGIVGLPNQFSQSSGCQLRGQNCYLEVTLGCENADSEKALPPNSNTNSKNHISESPGVAKEMEKTFIYPAESILVPLVQTSSARSSLKRFWLQNWMGPSLSGSSFSMQCNAFGTMDGSWHDSDMPNQNGYNSSGNSNSGSISTSSSSDSDYRMTGDLEADADSQSCMKSGLTSADQMHIDGSKMGSKRSRTGMTESYGQAGAIINAPMQDGDQGGSQWDWDDDDRGIVMDIQALLSEFGDFGDFFENDVLPFGEPPGTEESQTPMFSATDGGEASSSPFTGMIDTSDPMILPVGFSSFESFNPPSTVVEESISKNQEITKDALSSGSMNYNPPVPTSSEFDYLIKAEALMTFAPEYGAVETPTADLLSSVIKSPYIPKSRTAESANSSTNNYIYSAIPPQHDVSDDKPTIGANSKDKYLLQSRKYYTHVESGKNDKKDEKPSSRDNIIEDVAPSAFSGFNSSNTGLRESTRNKITENFLISSKTTIANELECIMFQAFMCKIRHTLLTPSSSLQMSRLSGSNALYQMHGELNVLPDNIVNKYDIKKKETIPVRIAGDLDGGLLDGPMNSPVGVWRTVGVTKGSKPMTPGMESFGSLPHNTFNEEVILSYGQRQPLLELLDGMPLLFQQATSFVDVTLDADCGDGPYGWLAMQEQWRRGFSCGPPLVHAGCGGALASCHSLDIAGVELADPLSADVHASYAITLLQSDIKSALKSAFATFDGPLTVNDWCKGRNGQTDVFSAESSASINDSSVEPISPSQSTGGSTSCLSKDGTRVDDMSESEQQLGLRPALLVIPIPAILVGYQDDWLKTSANSLQHWEKAPFEPYAMQKHMNYCVICPDIDPLTTAAADFFQQLETVYETCKLGTHTPQNFGNQTAKDLGKWSSSGFVLLDSPQSMKIESDSASLVGSISDYFLSLSNGWDLTSFLKSLSKVLKALKLGSCFAANSKEGNITPCTVIYVVCPFPEPVAVLKTVVESCGAIGSVIFPSSDKERRTTMHNQVGKALSCSTAVDEASISNVVTISGFSIPKLVLQIVTVDAIFRVTSPSLKEPVILKEIAFTVYNKARRISRGSSADVIPSVSVSGRSHSQSHSSMMQMNSPIPGMWKDPLGPRMGPREGELDSSLRSGVWDNSWQMSRPDRPGEYLFQDELKYMFEPLFILAEPGSSERGVSPESIKLLSDDGTSSDAGLGSQKEGSDDGFGSQKQPPGLHCCYGWTEDWRWLVCIWTDSRGELLDSCTFPFGGISSRQDTKGLQFLFVQILQQGCQILQACSLDTTNARPRDFVITRIGSFFELECQEWQKALYSIGGSEVKKWSLQLRRSVPDGIAASSNGVPLQQEMGIIQDRNLQSHAKGSTFMKGGLGQPLSRKQLLGGGGGGGHIAMDNSKGLLQWVQSITFVSVSVDHSLQLVYQADSSPGTTQGSGIMGQSYVEGFTPVKSLGSASTSYIFVPSPSMRFLPPNPLQLPTCLTSESQPLAHLLHSKGSAIPISTGFVVSKAVPSMRKDSRSNCKEEWPSVLSVGLFDYYGGNNGNSSINNNNDKSKSIGKMGMENHLILERVAAELHALSWMTVSPGYLERRTALPFHCDMVLRLVRLLHFADKELSQLSVNSEV</sequence>
<accession>A0A5N6N4M0</accession>
<dbReference type="GO" id="GO:0016592">
    <property type="term" value="C:mediator complex"/>
    <property type="evidence" value="ECO:0007669"/>
    <property type="project" value="InterPro"/>
</dbReference>
<comment type="subunit">
    <text evidence="19">Component of the Mediator complex.</text>
</comment>
<feature type="region of interest" description="Disordered" evidence="20">
    <location>
        <begin position="962"/>
        <end position="983"/>
    </location>
</feature>
<dbReference type="GO" id="GO:0045944">
    <property type="term" value="P:positive regulation of transcription by RNA polymerase II"/>
    <property type="evidence" value="ECO:0007669"/>
    <property type="project" value="TreeGrafter"/>
</dbReference>
<evidence type="ECO:0000256" key="14">
    <source>
        <dbReference type="ARBA" id="ARBA00023136"/>
    </source>
</evidence>
<keyword evidence="12 19" id="KW-0805">Transcription regulation</keyword>
<comment type="similarity">
    <text evidence="3">Belongs to the mitochondrial carrier (TC 2.A.29) family.</text>
</comment>
<keyword evidence="17 19" id="KW-0539">Nucleus</keyword>
<organism evidence="24 25">
    <name type="scientific">Mikania micrantha</name>
    <name type="common">bitter vine</name>
    <dbReference type="NCBI Taxonomy" id="192012"/>
    <lineage>
        <taxon>Eukaryota</taxon>
        <taxon>Viridiplantae</taxon>
        <taxon>Streptophyta</taxon>
        <taxon>Embryophyta</taxon>
        <taxon>Tracheophyta</taxon>
        <taxon>Spermatophyta</taxon>
        <taxon>Magnoliopsida</taxon>
        <taxon>eudicotyledons</taxon>
        <taxon>Gunneridae</taxon>
        <taxon>Pentapetalae</taxon>
        <taxon>asterids</taxon>
        <taxon>campanulids</taxon>
        <taxon>Asterales</taxon>
        <taxon>Asteraceae</taxon>
        <taxon>Asteroideae</taxon>
        <taxon>Heliantheae alliance</taxon>
        <taxon>Eupatorieae</taxon>
        <taxon>Mikania</taxon>
    </lineage>
</organism>
<evidence type="ECO:0000259" key="21">
    <source>
        <dbReference type="Pfam" id="PF06333"/>
    </source>
</evidence>
<keyword evidence="6" id="KW-0813">Transport</keyword>
<dbReference type="Gene3D" id="1.50.40.10">
    <property type="entry name" value="Mitochondrial carrier domain"/>
    <property type="match status" value="1"/>
</dbReference>
<dbReference type="InterPro" id="IPR009401">
    <property type="entry name" value="Med13_C"/>
</dbReference>
<keyword evidence="7 19" id="KW-0678">Repressor</keyword>
<evidence type="ECO:0000259" key="22">
    <source>
        <dbReference type="Pfam" id="PF11597"/>
    </source>
</evidence>
<dbReference type="PANTHER" id="PTHR48249">
    <property type="entry name" value="MEDIATOR OF RNA POLYMERASE II TRANSCRIPTION SUBUNIT 13"/>
    <property type="match status" value="1"/>
</dbReference>
<keyword evidence="14 18" id="KW-0472">Membrane</keyword>
<dbReference type="Pfam" id="PF06333">
    <property type="entry name" value="Med13_C"/>
    <property type="match status" value="1"/>
</dbReference>
<evidence type="ECO:0000256" key="1">
    <source>
        <dbReference type="ARBA" id="ARBA00004123"/>
    </source>
</evidence>
<evidence type="ECO:0000256" key="18">
    <source>
        <dbReference type="PROSITE-ProRule" id="PRU00282"/>
    </source>
</evidence>
<evidence type="ECO:0000256" key="13">
    <source>
        <dbReference type="ARBA" id="ARBA00023128"/>
    </source>
</evidence>
<keyword evidence="9" id="KW-0677">Repeat</keyword>
<dbReference type="InterPro" id="IPR023395">
    <property type="entry name" value="MCP_dom_sf"/>
</dbReference>
<keyword evidence="25" id="KW-1185">Reference proteome</keyword>
<evidence type="ECO:0000256" key="17">
    <source>
        <dbReference type="ARBA" id="ARBA00023242"/>
    </source>
</evidence>
<evidence type="ECO:0000256" key="15">
    <source>
        <dbReference type="ARBA" id="ARBA00023159"/>
    </source>
</evidence>
<gene>
    <name evidence="24" type="ORF">E3N88_24366</name>
</gene>
<evidence type="ECO:0000256" key="4">
    <source>
        <dbReference type="ARBA" id="ARBA00009354"/>
    </source>
</evidence>
<evidence type="ECO:0000256" key="10">
    <source>
        <dbReference type="ARBA" id="ARBA00022792"/>
    </source>
</evidence>
<evidence type="ECO:0000256" key="19">
    <source>
        <dbReference type="RuleBase" id="RU364134"/>
    </source>
</evidence>
<feature type="repeat" description="Solcar" evidence="18">
    <location>
        <begin position="104"/>
        <end position="195"/>
    </location>
</feature>
<dbReference type="PROSITE" id="PS50920">
    <property type="entry name" value="SOLCAR"/>
    <property type="match status" value="3"/>
</dbReference>
<evidence type="ECO:0000259" key="23">
    <source>
        <dbReference type="Pfam" id="PF18296"/>
    </source>
</evidence>
<dbReference type="InterPro" id="IPR041285">
    <property type="entry name" value="MID_MedPIWI"/>
</dbReference>
<feature type="region of interest" description="Disordered" evidence="20">
    <location>
        <begin position="824"/>
        <end position="844"/>
    </location>
</feature>
<feature type="repeat" description="Solcar" evidence="18">
    <location>
        <begin position="13"/>
        <end position="94"/>
    </location>
</feature>
<feature type="compositionally biased region" description="Low complexity" evidence="20">
    <location>
        <begin position="696"/>
        <end position="718"/>
    </location>
</feature>
<dbReference type="Pfam" id="PF00153">
    <property type="entry name" value="Mito_carr"/>
    <property type="match status" value="3"/>
</dbReference>
<evidence type="ECO:0000313" key="24">
    <source>
        <dbReference type="EMBL" id="KAD4384198.1"/>
    </source>
</evidence>
<evidence type="ECO:0000256" key="9">
    <source>
        <dbReference type="ARBA" id="ARBA00022737"/>
    </source>
</evidence>
<evidence type="ECO:0000256" key="12">
    <source>
        <dbReference type="ARBA" id="ARBA00023015"/>
    </source>
</evidence>
<protein>
    <recommendedName>
        <fullName evidence="5 19">Mediator of RNA polymerase II transcription subunit 13</fullName>
    </recommendedName>
</protein>
<keyword evidence="15 19" id="KW-0010">Activator</keyword>
<evidence type="ECO:0000256" key="7">
    <source>
        <dbReference type="ARBA" id="ARBA00022491"/>
    </source>
</evidence>
<dbReference type="InterPro" id="IPR021643">
    <property type="entry name" value="Mediator_Med13_N"/>
</dbReference>
<name>A0A5N6N4M0_9ASTR</name>
<evidence type="ECO:0000256" key="20">
    <source>
        <dbReference type="SAM" id="MobiDB-lite"/>
    </source>
</evidence>
<keyword evidence="10" id="KW-0999">Mitochondrion inner membrane</keyword>
<feature type="compositionally biased region" description="Polar residues" evidence="20">
    <location>
        <begin position="732"/>
        <end position="745"/>
    </location>
</feature>
<dbReference type="InterPro" id="IPR018108">
    <property type="entry name" value="MCP_transmembrane"/>
</dbReference>
<dbReference type="Pfam" id="PF18296">
    <property type="entry name" value="MID_MedPIWI"/>
    <property type="match status" value="1"/>
</dbReference>
<feature type="domain" description="Mediator complex subunit Med13 N-terminal" evidence="22">
    <location>
        <begin position="352"/>
        <end position="646"/>
    </location>
</feature>
<keyword evidence="13" id="KW-0496">Mitochondrion</keyword>
<feature type="compositionally biased region" description="Polar residues" evidence="20">
    <location>
        <begin position="1326"/>
        <end position="1338"/>
    </location>
</feature>
<proteinExistence type="inferred from homology"/>
<keyword evidence="8 18" id="KW-0812">Transmembrane</keyword>
<evidence type="ECO:0000313" key="25">
    <source>
        <dbReference type="Proteomes" id="UP000326396"/>
    </source>
</evidence>
<dbReference type="SUPFAM" id="SSF103506">
    <property type="entry name" value="Mitochondrial carrier"/>
    <property type="match status" value="1"/>
</dbReference>
<dbReference type="EMBL" id="SZYD01000013">
    <property type="protein sequence ID" value="KAD4384198.1"/>
    <property type="molecule type" value="Genomic_DNA"/>
</dbReference>
<feature type="repeat" description="Solcar" evidence="18">
    <location>
        <begin position="203"/>
        <end position="293"/>
    </location>
</feature>
<evidence type="ECO:0000256" key="3">
    <source>
        <dbReference type="ARBA" id="ARBA00006375"/>
    </source>
</evidence>
<comment type="subcellular location">
    <subcellularLocation>
        <location evidence="2">Mitochondrion inner membrane</location>
        <topology evidence="2">Multi-pass membrane protein</topology>
    </subcellularLocation>
    <subcellularLocation>
        <location evidence="1 19">Nucleus</location>
    </subcellularLocation>
</comment>
<keyword evidence="16 19" id="KW-0804">Transcription</keyword>
<feature type="compositionally biased region" description="Basic and acidic residues" evidence="20">
    <location>
        <begin position="972"/>
        <end position="983"/>
    </location>
</feature>
<evidence type="ECO:0000256" key="8">
    <source>
        <dbReference type="ARBA" id="ARBA00022692"/>
    </source>
</evidence>
<feature type="domain" description="Mediator complex subunit Med13 C-terminal" evidence="21">
    <location>
        <begin position="1779"/>
        <end position="2158"/>
    </location>
</feature>
<feature type="region of interest" description="Disordered" evidence="20">
    <location>
        <begin position="1318"/>
        <end position="1351"/>
    </location>
</feature>
<dbReference type="PANTHER" id="PTHR48249:SF3">
    <property type="entry name" value="MEDIATOR OF RNA POLYMERASE II TRANSCRIPTION SUBUNIT 13"/>
    <property type="match status" value="1"/>
</dbReference>
<evidence type="ECO:0000256" key="2">
    <source>
        <dbReference type="ARBA" id="ARBA00004448"/>
    </source>
</evidence>
<dbReference type="FunFam" id="1.50.40.10:FF:000009">
    <property type="entry name" value="Mitochondrial 2-oxoglutarate/malate carrier protein"/>
    <property type="match status" value="1"/>
</dbReference>
<comment type="similarity">
    <text evidence="4 19">Belongs to the Mediator complex subunit 13 family.</text>
</comment>
<feature type="region of interest" description="Disordered" evidence="20">
    <location>
        <begin position="1734"/>
        <end position="1774"/>
    </location>
</feature>
<reference evidence="24 25" key="1">
    <citation type="submission" date="2019-05" db="EMBL/GenBank/DDBJ databases">
        <title>Mikania micrantha, genome provides insights into the molecular mechanism of rapid growth.</title>
        <authorList>
            <person name="Liu B."/>
        </authorList>
    </citation>
    <scope>NUCLEOTIDE SEQUENCE [LARGE SCALE GENOMIC DNA]</scope>
    <source>
        <strain evidence="24">NLD-2019</strain>
        <tissue evidence="24">Leaf</tissue>
    </source>
</reference>
<dbReference type="InterPro" id="IPR051139">
    <property type="entry name" value="Mediator_complx_sub13"/>
</dbReference>